<feature type="signal peptide" evidence="2">
    <location>
        <begin position="1"/>
        <end position="19"/>
    </location>
</feature>
<evidence type="ECO:0000256" key="2">
    <source>
        <dbReference type="SAM" id="SignalP"/>
    </source>
</evidence>
<keyword evidence="2" id="KW-0732">Signal</keyword>
<dbReference type="RefSeq" id="WP_045763041.1">
    <property type="nucleotide sequence ID" value="NZ_JYOV01000011.1"/>
</dbReference>
<protein>
    <recommendedName>
        <fullName evidence="5">Lipoprotein</fullName>
    </recommendedName>
</protein>
<evidence type="ECO:0000313" key="4">
    <source>
        <dbReference type="Proteomes" id="UP000033405"/>
    </source>
</evidence>
<sequence>MKKLLTTTTILLSATVLVACSNSQSTSKGNTEQSKTEQKNTTSTDTKAKVDNSKYDELISEIKSKLDPESTGAISVKIQNNVIDSDSSEPHDTIMILITGTAKDKAKEALGAVQSNSATTDQKNAITLLRMSISEFAKKLPDENATLSLGYEKSADQYDLIAKSSKQKDIIPVGEIIVE</sequence>
<dbReference type="PROSITE" id="PS51257">
    <property type="entry name" value="PROKAR_LIPOPROTEIN"/>
    <property type="match status" value="1"/>
</dbReference>
<comment type="caution">
    <text evidence="3">The sequence shown here is derived from an EMBL/GenBank/DDBJ whole genome shotgun (WGS) entry which is preliminary data.</text>
</comment>
<reference evidence="3 4" key="1">
    <citation type="submission" date="2015-02" db="EMBL/GenBank/DDBJ databases">
        <title>Evolution of amylase-binding proteins of oral streptococcal species.</title>
        <authorList>
            <person name="Haase E.M."/>
        </authorList>
    </citation>
    <scope>NUCLEOTIDE SEQUENCE [LARGE SCALE GENOMIC DNA]</scope>
    <source>
        <strain evidence="3 4">UC6950A</strain>
    </source>
</reference>
<organism evidence="3 4">
    <name type="scientific">Streptococcus infantis</name>
    <dbReference type="NCBI Taxonomy" id="68892"/>
    <lineage>
        <taxon>Bacteria</taxon>
        <taxon>Bacillati</taxon>
        <taxon>Bacillota</taxon>
        <taxon>Bacilli</taxon>
        <taxon>Lactobacillales</taxon>
        <taxon>Streptococcaceae</taxon>
        <taxon>Streptococcus</taxon>
    </lineage>
</organism>
<dbReference type="PATRIC" id="fig|28037.218.peg.822"/>
<feature type="chain" id="PRO_5038444081" description="Lipoprotein" evidence="2">
    <location>
        <begin position="20"/>
        <end position="179"/>
    </location>
</feature>
<dbReference type="EMBL" id="JYOV01000011">
    <property type="protein sequence ID" value="KJU93642.1"/>
    <property type="molecule type" value="Genomic_DNA"/>
</dbReference>
<dbReference type="AlphaFoldDB" id="A0A0F3HHU9"/>
<dbReference type="Proteomes" id="UP000033405">
    <property type="component" value="Unassembled WGS sequence"/>
</dbReference>
<feature type="region of interest" description="Disordered" evidence="1">
    <location>
        <begin position="22"/>
        <end position="48"/>
    </location>
</feature>
<name>A0A0F3HHU9_9STRE</name>
<proteinExistence type="predicted"/>
<evidence type="ECO:0000313" key="3">
    <source>
        <dbReference type="EMBL" id="KJU93642.1"/>
    </source>
</evidence>
<feature type="compositionally biased region" description="Polar residues" evidence="1">
    <location>
        <begin position="22"/>
        <end position="45"/>
    </location>
</feature>
<gene>
    <name evidence="3" type="ORF">TZ96_00849</name>
</gene>
<evidence type="ECO:0000256" key="1">
    <source>
        <dbReference type="SAM" id="MobiDB-lite"/>
    </source>
</evidence>
<accession>A0A0F3HHU9</accession>
<evidence type="ECO:0008006" key="5">
    <source>
        <dbReference type="Google" id="ProtNLM"/>
    </source>
</evidence>